<dbReference type="Gene3D" id="3.40.50.300">
    <property type="entry name" value="P-loop containing nucleotide triphosphate hydrolases"/>
    <property type="match status" value="2"/>
</dbReference>
<reference evidence="10" key="1">
    <citation type="journal article" date="2019" name="Int. J. Syst. Evol. Microbiol.">
        <title>The Global Catalogue of Microorganisms (GCM) 10K type strain sequencing project: providing services to taxonomists for standard genome sequencing and annotation.</title>
        <authorList>
            <consortium name="The Broad Institute Genomics Platform"/>
            <consortium name="The Broad Institute Genome Sequencing Center for Infectious Disease"/>
            <person name="Wu L."/>
            <person name="Ma J."/>
        </authorList>
    </citation>
    <scope>NUCLEOTIDE SEQUENCE [LARGE SCALE GENOMIC DNA]</scope>
    <source>
        <strain evidence="10">PJ61</strain>
    </source>
</reference>
<dbReference type="RefSeq" id="WP_376976187.1">
    <property type="nucleotide sequence ID" value="NZ_JBHSDQ010000001.1"/>
</dbReference>
<dbReference type="SMART" id="SM00240">
    <property type="entry name" value="FHA"/>
    <property type="match status" value="1"/>
</dbReference>
<dbReference type="SUPFAM" id="SSF49879">
    <property type="entry name" value="SMAD/FHA domain"/>
    <property type="match status" value="1"/>
</dbReference>
<comment type="caution">
    <text evidence="9">The sequence shown here is derived from an EMBL/GenBank/DDBJ whole genome shotgun (WGS) entry which is preliminary data.</text>
</comment>
<evidence type="ECO:0000313" key="10">
    <source>
        <dbReference type="Proteomes" id="UP001595778"/>
    </source>
</evidence>
<dbReference type="PANTHER" id="PTHR22683">
    <property type="entry name" value="SPORULATION PROTEIN RELATED"/>
    <property type="match status" value="1"/>
</dbReference>
<dbReference type="EMBL" id="JBHSDQ010000001">
    <property type="protein sequence ID" value="MFC4394733.1"/>
    <property type="molecule type" value="Genomic_DNA"/>
</dbReference>
<dbReference type="SUPFAM" id="SSF52540">
    <property type="entry name" value="P-loop containing nucleoside triphosphate hydrolases"/>
    <property type="match status" value="2"/>
</dbReference>
<keyword evidence="6" id="KW-1133">Transmembrane helix</keyword>
<keyword evidence="6" id="KW-0812">Transmembrane</keyword>
<evidence type="ECO:0000256" key="1">
    <source>
        <dbReference type="ARBA" id="ARBA00022553"/>
    </source>
</evidence>
<dbReference type="PANTHER" id="PTHR22683:SF1">
    <property type="entry name" value="TYPE VII SECRETION SYSTEM PROTEIN ESSC"/>
    <property type="match status" value="1"/>
</dbReference>
<dbReference type="InterPro" id="IPR027417">
    <property type="entry name" value="P-loop_NTPase"/>
</dbReference>
<accession>A0ABV8WD67</accession>
<keyword evidence="2 4" id="KW-0547">Nucleotide-binding</keyword>
<sequence length="1372" mass="143418">MTFNCTLVGGPGSPKVEPPVELSIDAPFGTSGSVIHQQLVRKFGAGAVTVDGEDLCCLVLGVPPLVEAAILVDAGTAPLRRRPERPPVGGPVAPLALTVDSGAAAGTIVRLQRGSYSIGRSGTRIVIPDPELSREHARVVVTETDIMLVDLDSANGTYVNGERIRSTVISTDSSIRCGQSNLSLVFAELPVQILADAGKSVADPIVVAGRAEAGNRLVLLVTAVLPLAIGVLLASFTGMWMFLAFSLASAFPVLVTALSGRRQKRDLSAAVDAAVEEDRKRRRRCAPPLSLVAMAAESAKEMPYDDTGADGIWLRVGQAEQAPNIRVEPLGAAQVVPSSGIAPVLLDPARPLTTVGGPRFATDGAIRSFLMQLAGYPRGGTTQVVVHGTPGTLPLAARYLSRVTLTATAGAGLGVVNSSHPPGCERGVLLIRGESSTLEAEHRIREAALRHGWQVLHFLPDEGERPAPDVLLSERHSVALLDLGETVFVPDLAPEGVFTRFCRRLAGEHSGDGEAGSVVPAACSLGQVLSLTPEATADRWDSSAQDDGLAAPLGRSAAGTKYIDLHADGPHLLVAGTTGSGKSELLRSLTLALALSHPPERVNFFFIDFKGGSGLAPLASLVHCVGLQTDLSNGEMVRTLTSLRAEVRLRESCLSAARVPDISAYRSTAAARDFVLPHLVIVIDEFRMLVDDAPEALRELLRIAAIGRSLGIHLVMATQRPQGALTADIRANVTSSIALRVQSAMESLDIVNSKAAAAISVDSPGRAFLARGAEAAEEFQAASLAPPSGVSRSAAIEVHRTTDYLTAHGDEPGHGPAAAPTPARAVEPLTAMVRNLCAAQEKALPRRPVAPPLPEQLEEPAPCGPAWSPATATPSRGEPLAQAGHVQLGLMDLPEKQKVEALVWSPARHGHAAFVGGAASGAGEGLELAVHKLMTRPAETHFYLLDATGGFLPLARAARTGAHAGLHELRRGVRILERLARELGQRLSNPAGSRTPLVLVISGWGSWVSAFRSGPLAWAEDLVHDLVRDGATAGITLLLSGERELVTARFFGALPNRFYFPAGSTEESRGMWPRLPSAPAVQGRAAVFGPASGGDPAVCQFYRTAVPDIAGNPNYLPAGPPPFRVAPLPVTITVSQVAAMAEPTRVGPVPEHPSPGRDGMDGGPHSGLSATAPPGRDRRQREILLGVSGDEVAPLSFRLPGGGVMAVLGSPGSGKTNTLHALEALNPEQSWCTCPEPSDPAGSFWSQLLVQAEAGQVPRGSILLVDDVDLLAPPAIRDLSQLTALGYPAVVTAAFSPALPQRIPLIMSSRASGIGLLLCPRSAADGDLFGSRFEIEPNPPAGRGVLISGGRSCSLQVARAEHGSELHRPTNM</sequence>
<feature type="transmembrane region" description="Helical" evidence="6">
    <location>
        <begin position="217"/>
        <end position="234"/>
    </location>
</feature>
<proteinExistence type="predicted"/>
<dbReference type="InterPro" id="IPR000253">
    <property type="entry name" value="FHA_dom"/>
</dbReference>
<keyword evidence="3 4" id="KW-0067">ATP-binding</keyword>
<dbReference type="InterPro" id="IPR002543">
    <property type="entry name" value="FtsK_dom"/>
</dbReference>
<dbReference type="Pfam" id="PF00498">
    <property type="entry name" value="FHA"/>
    <property type="match status" value="1"/>
</dbReference>
<dbReference type="InterPro" id="IPR008984">
    <property type="entry name" value="SMAD_FHA_dom_sf"/>
</dbReference>
<feature type="region of interest" description="Disordered" evidence="5">
    <location>
        <begin position="1143"/>
        <end position="1178"/>
    </location>
</feature>
<keyword evidence="1" id="KW-0597">Phosphoprotein</keyword>
<dbReference type="Proteomes" id="UP001595778">
    <property type="component" value="Unassembled WGS sequence"/>
</dbReference>
<dbReference type="InterPro" id="IPR050206">
    <property type="entry name" value="FtsK/SpoIIIE/SftA"/>
</dbReference>
<evidence type="ECO:0000256" key="2">
    <source>
        <dbReference type="ARBA" id="ARBA00022741"/>
    </source>
</evidence>
<evidence type="ECO:0000313" key="9">
    <source>
        <dbReference type="EMBL" id="MFC4394733.1"/>
    </source>
</evidence>
<evidence type="ECO:0000259" key="7">
    <source>
        <dbReference type="PROSITE" id="PS50006"/>
    </source>
</evidence>
<keyword evidence="10" id="KW-1185">Reference proteome</keyword>
<protein>
    <submittedName>
        <fullName evidence="9">FtsK/SpoIIIE domain-containing protein</fullName>
    </submittedName>
</protein>
<evidence type="ECO:0000256" key="5">
    <source>
        <dbReference type="SAM" id="MobiDB-lite"/>
    </source>
</evidence>
<name>A0ABV8WD67_9MICC</name>
<feature type="binding site" evidence="4">
    <location>
        <begin position="576"/>
        <end position="583"/>
    </location>
    <ligand>
        <name>ATP</name>
        <dbReference type="ChEBI" id="CHEBI:30616"/>
    </ligand>
</feature>
<organism evidence="9 10">
    <name type="scientific">Arthrobacter sedimenti</name>
    <dbReference type="NCBI Taxonomy" id="2694931"/>
    <lineage>
        <taxon>Bacteria</taxon>
        <taxon>Bacillati</taxon>
        <taxon>Actinomycetota</taxon>
        <taxon>Actinomycetes</taxon>
        <taxon>Micrococcales</taxon>
        <taxon>Micrococcaceae</taxon>
        <taxon>Arthrobacter</taxon>
    </lineage>
</organism>
<evidence type="ECO:0000256" key="6">
    <source>
        <dbReference type="SAM" id="Phobius"/>
    </source>
</evidence>
<feature type="domain" description="FtsK" evidence="8">
    <location>
        <begin position="558"/>
        <end position="748"/>
    </location>
</feature>
<feature type="domain" description="FHA" evidence="7">
    <location>
        <begin position="109"/>
        <end position="164"/>
    </location>
</feature>
<dbReference type="CDD" id="cd00060">
    <property type="entry name" value="FHA"/>
    <property type="match status" value="1"/>
</dbReference>
<feature type="region of interest" description="Disordered" evidence="5">
    <location>
        <begin position="847"/>
        <end position="876"/>
    </location>
</feature>
<dbReference type="Gene3D" id="2.60.200.20">
    <property type="match status" value="1"/>
</dbReference>
<gene>
    <name evidence="9" type="ORF">ACFO0G_01410</name>
</gene>
<evidence type="ECO:0000256" key="4">
    <source>
        <dbReference type="PROSITE-ProRule" id="PRU00289"/>
    </source>
</evidence>
<dbReference type="Pfam" id="PF01580">
    <property type="entry name" value="FtsK_SpoIIIE"/>
    <property type="match status" value="1"/>
</dbReference>
<evidence type="ECO:0000256" key="3">
    <source>
        <dbReference type="ARBA" id="ARBA00022840"/>
    </source>
</evidence>
<evidence type="ECO:0000259" key="8">
    <source>
        <dbReference type="PROSITE" id="PS50901"/>
    </source>
</evidence>
<dbReference type="InterPro" id="IPR003593">
    <property type="entry name" value="AAA+_ATPase"/>
</dbReference>
<dbReference type="SMART" id="SM00382">
    <property type="entry name" value="AAA"/>
    <property type="match status" value="2"/>
</dbReference>
<dbReference type="PROSITE" id="PS50901">
    <property type="entry name" value="FTSK"/>
    <property type="match status" value="1"/>
</dbReference>
<keyword evidence="6" id="KW-0472">Membrane</keyword>
<dbReference type="PROSITE" id="PS50006">
    <property type="entry name" value="FHA_DOMAIN"/>
    <property type="match status" value="1"/>
</dbReference>